<dbReference type="Proteomes" id="UP000178129">
    <property type="component" value="Unassembled WGS sequence"/>
</dbReference>
<sequence>MRQGKTRQERVAESSLDPPQKPEGSSAEGAEQSDVIKCGLLRRTDKKLHDCLYIGRKCKQAIGQLRAISMCLKMRSQVDEGRMSSLIVLSPCTESETQRDATGIIVGCLSRWLMSSPQRFVGVSYRGQGRG</sequence>
<feature type="compositionally biased region" description="Basic and acidic residues" evidence="1">
    <location>
        <begin position="1"/>
        <end position="12"/>
    </location>
</feature>
<gene>
    <name evidence="2" type="ORF">RCO7_14361</name>
</gene>
<dbReference type="InParanoid" id="A0A1E1KB19"/>
<evidence type="ECO:0000313" key="3">
    <source>
        <dbReference type="Proteomes" id="UP000178129"/>
    </source>
</evidence>
<comment type="caution">
    <text evidence="2">The sequence shown here is derived from an EMBL/GenBank/DDBJ whole genome shotgun (WGS) entry which is preliminary data.</text>
</comment>
<keyword evidence="3" id="KW-1185">Reference proteome</keyword>
<accession>A0A1E1KB19</accession>
<evidence type="ECO:0000313" key="2">
    <source>
        <dbReference type="EMBL" id="CZS95255.1"/>
    </source>
</evidence>
<feature type="region of interest" description="Disordered" evidence="1">
    <location>
        <begin position="1"/>
        <end position="31"/>
    </location>
</feature>
<protein>
    <submittedName>
        <fullName evidence="2">Uncharacterized protein</fullName>
    </submittedName>
</protein>
<organism evidence="2 3">
    <name type="scientific">Rhynchosporium graminicola</name>
    <dbReference type="NCBI Taxonomy" id="2792576"/>
    <lineage>
        <taxon>Eukaryota</taxon>
        <taxon>Fungi</taxon>
        <taxon>Dikarya</taxon>
        <taxon>Ascomycota</taxon>
        <taxon>Pezizomycotina</taxon>
        <taxon>Leotiomycetes</taxon>
        <taxon>Helotiales</taxon>
        <taxon>Ploettnerulaceae</taxon>
        <taxon>Rhynchosporium</taxon>
    </lineage>
</organism>
<name>A0A1E1KB19_9HELO</name>
<dbReference type="AlphaFoldDB" id="A0A1E1KB19"/>
<reference evidence="3" key="1">
    <citation type="submission" date="2016-03" db="EMBL/GenBank/DDBJ databases">
        <authorList>
            <person name="Ploux O."/>
        </authorList>
    </citation>
    <scope>NUCLEOTIDE SEQUENCE [LARGE SCALE GENOMIC DNA]</scope>
    <source>
        <strain evidence="3">UK7</strain>
    </source>
</reference>
<dbReference type="EMBL" id="FJUW01000010">
    <property type="protein sequence ID" value="CZS95255.1"/>
    <property type="molecule type" value="Genomic_DNA"/>
</dbReference>
<proteinExistence type="predicted"/>
<evidence type="ECO:0000256" key="1">
    <source>
        <dbReference type="SAM" id="MobiDB-lite"/>
    </source>
</evidence>